<dbReference type="Pfam" id="PF14134">
    <property type="entry name" value="DUF4301"/>
    <property type="match status" value="1"/>
</dbReference>
<evidence type="ECO:0000313" key="2">
    <source>
        <dbReference type="EMBL" id="MBO0933427.1"/>
    </source>
</evidence>
<accession>A0A939JXX4</accession>
<dbReference type="AlphaFoldDB" id="A0A939JXX4"/>
<dbReference type="RefSeq" id="WP_207337393.1">
    <property type="nucleotide sequence ID" value="NZ_JAFMYU010000019.1"/>
</dbReference>
<dbReference type="InterPro" id="IPR029044">
    <property type="entry name" value="Nucleotide-diphossugar_trans"/>
</dbReference>
<reference evidence="2 3" key="1">
    <citation type="submission" date="2021-03" db="EMBL/GenBank/DDBJ databases">
        <title>Fibrella sp. HMF5036 genome sequencing and assembly.</title>
        <authorList>
            <person name="Kang H."/>
            <person name="Kim H."/>
            <person name="Bae S."/>
            <person name="Joh K."/>
        </authorList>
    </citation>
    <scope>NUCLEOTIDE SEQUENCE [LARGE SCALE GENOMIC DNA]</scope>
    <source>
        <strain evidence="2 3">HMF5036</strain>
    </source>
</reference>
<feature type="domain" description="DUF4301" evidence="1">
    <location>
        <begin position="3"/>
        <end position="500"/>
    </location>
</feature>
<dbReference type="InterPro" id="IPR025393">
    <property type="entry name" value="DUF4301"/>
</dbReference>
<dbReference type="EMBL" id="JAFMYU010000019">
    <property type="protein sequence ID" value="MBO0933427.1"/>
    <property type="molecule type" value="Genomic_DNA"/>
</dbReference>
<protein>
    <submittedName>
        <fullName evidence="2">DUF4301 family protein</fullName>
    </submittedName>
</protein>
<gene>
    <name evidence="2" type="ORF">J2I48_20620</name>
</gene>
<name>A0A939JXX4_9BACT</name>
<sequence length="506" mass="56375">MFTQADLDQIAAQGASVALVERQIQHFVDGFPFLHVIRAATIGDGMVHVPDDRLTRYIRQYDEQAGDLDLMKFVPASGAATRMFKSLFAALEGKSDKATDQFFERLDDFAFYDDLKAALAKDGLELDQLLTANDRHTVLTYLLTDKGLNYGSLPKGLLKFHNYADGPRTPVEEHLVEGAAYANADGQVRVHFTVSPEHRQHFETLINNELADYESWLGVDIQVSFSEQKKATDTISVNMDNTPFRNADNSLLFRPAGHGALIENLNDIDADIVFIKNVDNVVPDELKETTVTFKKVLATVLLDAQKQLFRFQELLADDSPSEGVLTEVDTFLRQTLCVTPPAGFENQSTADKLTYFRQKLDRPIRVCGMVKNVGEPGGGPFWAKNADGSVSLQVVESAQIDMDDASQKAIFEQATHFNPVDLVCSLKNRQGEKYHLPDFRDPLTGFVTQKSKDGKDLKAQELPGLWNGAMANWNTLFVEVPLITFNPVKTVNDLLRAEHQPAEIGH</sequence>
<dbReference type="SUPFAM" id="SSF53448">
    <property type="entry name" value="Nucleotide-diphospho-sugar transferases"/>
    <property type="match status" value="2"/>
</dbReference>
<proteinExistence type="predicted"/>
<evidence type="ECO:0000313" key="3">
    <source>
        <dbReference type="Proteomes" id="UP000664795"/>
    </source>
</evidence>
<comment type="caution">
    <text evidence="2">The sequence shown here is derived from an EMBL/GenBank/DDBJ whole genome shotgun (WGS) entry which is preliminary data.</text>
</comment>
<dbReference type="Proteomes" id="UP000664795">
    <property type="component" value="Unassembled WGS sequence"/>
</dbReference>
<keyword evidence="3" id="KW-1185">Reference proteome</keyword>
<evidence type="ECO:0000259" key="1">
    <source>
        <dbReference type="Pfam" id="PF14134"/>
    </source>
</evidence>
<organism evidence="2 3">
    <name type="scientific">Fibrella aquatilis</name>
    <dbReference type="NCBI Taxonomy" id="2817059"/>
    <lineage>
        <taxon>Bacteria</taxon>
        <taxon>Pseudomonadati</taxon>
        <taxon>Bacteroidota</taxon>
        <taxon>Cytophagia</taxon>
        <taxon>Cytophagales</taxon>
        <taxon>Spirosomataceae</taxon>
        <taxon>Fibrella</taxon>
    </lineage>
</organism>